<protein>
    <recommendedName>
        <fullName evidence="2">prephenate dehydratase</fullName>
        <ecNumber evidence="2">4.2.1.51</ecNumber>
    </recommendedName>
</protein>
<evidence type="ECO:0000256" key="8">
    <source>
        <dbReference type="PIRSR" id="PIRSR001500-2"/>
    </source>
</evidence>
<dbReference type="InterPro" id="IPR008242">
    <property type="entry name" value="Chor_mutase/pphenate_deHydtase"/>
</dbReference>
<feature type="site" description="Essential for prephenate dehydratase activity" evidence="8">
    <location>
        <position position="195"/>
    </location>
</feature>
<dbReference type="InterPro" id="IPR001086">
    <property type="entry name" value="Preph_deHydtase"/>
</dbReference>
<name>A0A1G1YL07_9BACT</name>
<proteinExistence type="predicted"/>
<dbReference type="PROSITE" id="PS51671">
    <property type="entry name" value="ACT"/>
    <property type="match status" value="1"/>
</dbReference>
<evidence type="ECO:0000259" key="9">
    <source>
        <dbReference type="PROSITE" id="PS51171"/>
    </source>
</evidence>
<feature type="domain" description="Prephenate dehydratase" evidence="9">
    <location>
        <begin position="12"/>
        <end position="202"/>
    </location>
</feature>
<evidence type="ECO:0000256" key="3">
    <source>
        <dbReference type="ARBA" id="ARBA00022605"/>
    </source>
</evidence>
<gene>
    <name evidence="11" type="ORF">A3J59_04225</name>
</gene>
<dbReference type="Gene3D" id="3.40.190.10">
    <property type="entry name" value="Periplasmic binding protein-like II"/>
    <property type="match status" value="2"/>
</dbReference>
<comment type="pathway">
    <text evidence="1">Amino-acid biosynthesis; L-phenylalanine biosynthesis; phenylpyruvate from prephenate: step 1/1.</text>
</comment>
<comment type="caution">
    <text evidence="11">The sequence shown here is derived from an EMBL/GenBank/DDBJ whole genome shotgun (WGS) entry which is preliminary data.</text>
</comment>
<dbReference type="Proteomes" id="UP000177310">
    <property type="component" value="Unassembled WGS sequence"/>
</dbReference>
<keyword evidence="6" id="KW-0456">Lyase</keyword>
<dbReference type="SUPFAM" id="SSF55021">
    <property type="entry name" value="ACT-like"/>
    <property type="match status" value="1"/>
</dbReference>
<dbReference type="GO" id="GO:0005737">
    <property type="term" value="C:cytoplasm"/>
    <property type="evidence" value="ECO:0007669"/>
    <property type="project" value="TreeGrafter"/>
</dbReference>
<dbReference type="UniPathway" id="UPA00121">
    <property type="reaction ID" value="UER00345"/>
</dbReference>
<dbReference type="InterPro" id="IPR045865">
    <property type="entry name" value="ACT-like_dom_sf"/>
</dbReference>
<dbReference type="GO" id="GO:0009094">
    <property type="term" value="P:L-phenylalanine biosynthetic process"/>
    <property type="evidence" value="ECO:0007669"/>
    <property type="project" value="UniProtKB-UniPathway"/>
</dbReference>
<dbReference type="AlphaFoldDB" id="A0A1G1YL07"/>
<evidence type="ECO:0000256" key="6">
    <source>
        <dbReference type="ARBA" id="ARBA00023239"/>
    </source>
</evidence>
<evidence type="ECO:0000256" key="1">
    <source>
        <dbReference type="ARBA" id="ARBA00004741"/>
    </source>
</evidence>
<dbReference type="PROSITE" id="PS51171">
    <property type="entry name" value="PREPHENATE_DEHYDR_3"/>
    <property type="match status" value="1"/>
</dbReference>
<dbReference type="EMBL" id="MHIL01000001">
    <property type="protein sequence ID" value="OGY52516.1"/>
    <property type="molecule type" value="Genomic_DNA"/>
</dbReference>
<dbReference type="GO" id="GO:0004664">
    <property type="term" value="F:prephenate dehydratase activity"/>
    <property type="evidence" value="ECO:0007669"/>
    <property type="project" value="UniProtKB-EC"/>
</dbReference>
<dbReference type="STRING" id="1797542.A3J59_04225"/>
<evidence type="ECO:0000313" key="11">
    <source>
        <dbReference type="EMBL" id="OGY52516.1"/>
    </source>
</evidence>
<reference evidence="11 12" key="1">
    <citation type="journal article" date="2016" name="Nat. Commun.">
        <title>Thousands of microbial genomes shed light on interconnected biogeochemical processes in an aquifer system.</title>
        <authorList>
            <person name="Anantharaman K."/>
            <person name="Brown C.T."/>
            <person name="Hug L.A."/>
            <person name="Sharon I."/>
            <person name="Castelle C.J."/>
            <person name="Probst A.J."/>
            <person name="Thomas B.C."/>
            <person name="Singh A."/>
            <person name="Wilkins M.J."/>
            <person name="Karaoz U."/>
            <person name="Brodie E.L."/>
            <person name="Williams K.H."/>
            <person name="Hubbard S.S."/>
            <person name="Banfield J.F."/>
        </authorList>
    </citation>
    <scope>NUCLEOTIDE SEQUENCE [LARGE SCALE GENOMIC DNA]</scope>
</reference>
<dbReference type="PANTHER" id="PTHR21022:SF19">
    <property type="entry name" value="PREPHENATE DEHYDRATASE-RELATED"/>
    <property type="match status" value="1"/>
</dbReference>
<dbReference type="Gene3D" id="3.30.70.260">
    <property type="match status" value="1"/>
</dbReference>
<evidence type="ECO:0000313" key="12">
    <source>
        <dbReference type="Proteomes" id="UP000177310"/>
    </source>
</evidence>
<dbReference type="CDD" id="cd04905">
    <property type="entry name" value="ACT_CM-PDT"/>
    <property type="match status" value="1"/>
</dbReference>
<comment type="catalytic activity">
    <reaction evidence="7">
        <text>prephenate + H(+) = 3-phenylpyruvate + CO2 + H2O</text>
        <dbReference type="Rhea" id="RHEA:21648"/>
        <dbReference type="ChEBI" id="CHEBI:15377"/>
        <dbReference type="ChEBI" id="CHEBI:15378"/>
        <dbReference type="ChEBI" id="CHEBI:16526"/>
        <dbReference type="ChEBI" id="CHEBI:18005"/>
        <dbReference type="ChEBI" id="CHEBI:29934"/>
        <dbReference type="EC" id="4.2.1.51"/>
    </reaction>
</comment>
<evidence type="ECO:0000256" key="4">
    <source>
        <dbReference type="ARBA" id="ARBA00023141"/>
    </source>
</evidence>
<dbReference type="InterPro" id="IPR002912">
    <property type="entry name" value="ACT_dom"/>
</dbReference>
<keyword evidence="5" id="KW-0584">Phenylalanine biosynthesis</keyword>
<dbReference type="SUPFAM" id="SSF53850">
    <property type="entry name" value="Periplasmic binding protein-like II"/>
    <property type="match status" value="1"/>
</dbReference>
<evidence type="ECO:0000256" key="5">
    <source>
        <dbReference type="ARBA" id="ARBA00023222"/>
    </source>
</evidence>
<dbReference type="Pfam" id="PF00800">
    <property type="entry name" value="PDT"/>
    <property type="match status" value="1"/>
</dbReference>
<organism evidence="11 12">
    <name type="scientific">Candidatus Buchananbacteria bacterium RIFCSPHIGHO2_02_FULL_56_16</name>
    <dbReference type="NCBI Taxonomy" id="1797542"/>
    <lineage>
        <taxon>Bacteria</taxon>
        <taxon>Candidatus Buchananiibacteriota</taxon>
    </lineage>
</organism>
<accession>A0A1G1YL07</accession>
<feature type="domain" description="ACT" evidence="10">
    <location>
        <begin position="214"/>
        <end position="290"/>
    </location>
</feature>
<evidence type="ECO:0000256" key="2">
    <source>
        <dbReference type="ARBA" id="ARBA00013147"/>
    </source>
</evidence>
<keyword evidence="3" id="KW-0028">Amino-acid biosynthesis</keyword>
<sequence>MKRRIVMQEEKSIVVLGPQGTNGHEAAAQFMQINARALNICFCNSNAEILPSVVNQTYDFGVTPIENSSMGIIRQIMDFWLQEHSDPSRVGIQVIGEVVLPVHHCLMVHSDTTSVEQVDTVISHPAALDQCHNNLERLGLMVQVPSQSTAGAAAQVARQSGEKKNLAAIASQFAADRYQLKVLEPMLHDRTGNSTRFHVIGRISTQPTGNDTTAILFWLPNKCGALARMIQIISSAECNMSCIHSIPLGERSRYAFYVEFDGHQYDSVVNAMLQLIAATSQRLVVLGSFPKAC</sequence>
<keyword evidence="4" id="KW-0057">Aromatic amino acid biosynthesis</keyword>
<dbReference type="PANTHER" id="PTHR21022">
    <property type="entry name" value="PREPHENATE DEHYDRATASE P PROTEIN"/>
    <property type="match status" value="1"/>
</dbReference>
<dbReference type="PIRSF" id="PIRSF001500">
    <property type="entry name" value="Chor_mut_pdt_Ppr"/>
    <property type="match status" value="1"/>
</dbReference>
<dbReference type="EC" id="4.2.1.51" evidence="2"/>
<evidence type="ECO:0000256" key="7">
    <source>
        <dbReference type="ARBA" id="ARBA00047848"/>
    </source>
</evidence>
<evidence type="ECO:0000259" key="10">
    <source>
        <dbReference type="PROSITE" id="PS51671"/>
    </source>
</evidence>